<accession>A0ABT2BGS1</accession>
<feature type="compositionally biased region" description="Pro residues" evidence="1">
    <location>
        <begin position="61"/>
        <end position="76"/>
    </location>
</feature>
<comment type="caution">
    <text evidence="2">The sequence shown here is derived from an EMBL/GenBank/DDBJ whole genome shotgun (WGS) entry which is preliminary data.</text>
</comment>
<feature type="region of interest" description="Disordered" evidence="1">
    <location>
        <begin position="153"/>
        <end position="185"/>
    </location>
</feature>
<dbReference type="EMBL" id="JANUGV010000001">
    <property type="protein sequence ID" value="MCS0607723.1"/>
    <property type="molecule type" value="Genomic_DNA"/>
</dbReference>
<reference evidence="2 3" key="1">
    <citation type="submission" date="2022-08" db="EMBL/GenBank/DDBJ databases">
        <title>Reclassification of Massilia species as members of the genera Telluria, Duganella, Pseudoduganella, Mokoshia gen. nov. and Zemynaea gen. nov. using orthogonal and non-orthogonal genome-based approaches.</title>
        <authorList>
            <person name="Bowman J.P."/>
        </authorList>
    </citation>
    <scope>NUCLEOTIDE SEQUENCE [LARGE SCALE GENOMIC DNA]</scope>
    <source>
        <strain evidence="2 3">JCM 31607</strain>
    </source>
</reference>
<feature type="compositionally biased region" description="Gly residues" evidence="1">
    <location>
        <begin position="164"/>
        <end position="176"/>
    </location>
</feature>
<evidence type="ECO:0000313" key="2">
    <source>
        <dbReference type="EMBL" id="MCS0607723.1"/>
    </source>
</evidence>
<feature type="region of interest" description="Disordered" evidence="1">
    <location>
        <begin position="1"/>
        <end position="79"/>
    </location>
</feature>
<gene>
    <name evidence="2" type="ORF">NX773_06060</name>
</gene>
<keyword evidence="3" id="KW-1185">Reference proteome</keyword>
<evidence type="ECO:0000256" key="1">
    <source>
        <dbReference type="SAM" id="MobiDB-lite"/>
    </source>
</evidence>
<organism evidence="2 3">
    <name type="scientific">Massilia solisilvae</name>
    <dbReference type="NCBI Taxonomy" id="1811225"/>
    <lineage>
        <taxon>Bacteria</taxon>
        <taxon>Pseudomonadati</taxon>
        <taxon>Pseudomonadota</taxon>
        <taxon>Betaproteobacteria</taxon>
        <taxon>Burkholderiales</taxon>
        <taxon>Oxalobacteraceae</taxon>
        <taxon>Telluria group</taxon>
        <taxon>Massilia</taxon>
    </lineage>
</organism>
<dbReference type="InterPro" id="IPR021735">
    <property type="entry name" value="DUF3306"/>
</dbReference>
<name>A0ABT2BGS1_9BURK</name>
<proteinExistence type="predicted"/>
<dbReference type="Pfam" id="PF11748">
    <property type="entry name" value="DUF3306"/>
    <property type="match status" value="1"/>
</dbReference>
<dbReference type="Proteomes" id="UP001205861">
    <property type="component" value="Unassembled WGS sequence"/>
</dbReference>
<dbReference type="RefSeq" id="WP_258855422.1">
    <property type="nucleotide sequence ID" value="NZ_JANUGV010000001.1"/>
</dbReference>
<sequence>MSKEGFLRRWSRLKSHGAPAEADSAGHAPCAPGGQAGASRQSADDAAAFDLPPVAQRDPHPPVVPRAPEAAPPPRLPTLDDVALLGPDSDFSIFMTQGVDKTVQRLAMKKLFSDPHFSIMDGLDVYIDDYTKSAPVSPGMLASLEHARSLFARFASDDASPGQGEPGAGPQGGQGGPNPPEQDDA</sequence>
<evidence type="ECO:0000313" key="3">
    <source>
        <dbReference type="Proteomes" id="UP001205861"/>
    </source>
</evidence>
<protein>
    <submittedName>
        <fullName evidence="2">DUF3306 domain-containing protein</fullName>
    </submittedName>
</protein>